<dbReference type="PANTHER" id="PTHR10622">
    <property type="entry name" value="HET DOMAIN-CONTAINING PROTEIN"/>
    <property type="match status" value="1"/>
</dbReference>
<evidence type="ECO:0000313" key="2">
    <source>
        <dbReference type="EMBL" id="PMD58406.1"/>
    </source>
</evidence>
<protein>
    <submittedName>
        <fullName evidence="2">HET-domain-containing protein</fullName>
    </submittedName>
</protein>
<name>A0A2J6T5W0_9HELO</name>
<gene>
    <name evidence="2" type="ORF">K444DRAFT_478480</name>
</gene>
<keyword evidence="3" id="KW-1185">Reference proteome</keyword>
<reference evidence="2 3" key="1">
    <citation type="submission" date="2016-04" db="EMBL/GenBank/DDBJ databases">
        <title>A degradative enzymes factory behind the ericoid mycorrhizal symbiosis.</title>
        <authorList>
            <consortium name="DOE Joint Genome Institute"/>
            <person name="Martino E."/>
            <person name="Morin E."/>
            <person name="Grelet G."/>
            <person name="Kuo A."/>
            <person name="Kohler A."/>
            <person name="Daghino S."/>
            <person name="Barry K."/>
            <person name="Choi C."/>
            <person name="Cichocki N."/>
            <person name="Clum A."/>
            <person name="Copeland A."/>
            <person name="Hainaut M."/>
            <person name="Haridas S."/>
            <person name="Labutti K."/>
            <person name="Lindquist E."/>
            <person name="Lipzen A."/>
            <person name="Khouja H.-R."/>
            <person name="Murat C."/>
            <person name="Ohm R."/>
            <person name="Olson A."/>
            <person name="Spatafora J."/>
            <person name="Veneault-Fourrey C."/>
            <person name="Henrissat B."/>
            <person name="Grigoriev I."/>
            <person name="Martin F."/>
            <person name="Perotto S."/>
        </authorList>
    </citation>
    <scope>NUCLEOTIDE SEQUENCE [LARGE SCALE GENOMIC DNA]</scope>
    <source>
        <strain evidence="2 3">E</strain>
    </source>
</reference>
<evidence type="ECO:0000259" key="1">
    <source>
        <dbReference type="Pfam" id="PF06985"/>
    </source>
</evidence>
<dbReference type="InParanoid" id="A0A2J6T5W0"/>
<dbReference type="Proteomes" id="UP000235371">
    <property type="component" value="Unassembled WGS sequence"/>
</dbReference>
<dbReference type="GeneID" id="36581040"/>
<proteinExistence type="predicted"/>
<sequence length="293" mass="33722">MWLIDSTTIRLKFVTSAGSSPYAILSHTWNDNDEVTFQEFNSPDRDIAHPRFLKITETCRLARGRGIPYAWVDSCCIDKTSSAELTEAINSMFRWYRESTICFTYLADLAVSSEIEPDLPKCKWFTRGWTLQELVAPRNVEFYDESWNLIGAKISLLKPLIEITRIQEDVLRDSNSLPNYTVAMRMSWAANRQTTREEDLAYCLLGIFDVYLPLIYGEGTNAFIRLQEAIGQVTYDLSLFAWTDQDSIETRQSYHGILARSPAEFNDCSSVWKPGTWVFPTHEYTITNKGVRL</sequence>
<feature type="domain" description="Heterokaryon incompatibility" evidence="1">
    <location>
        <begin position="22"/>
        <end position="110"/>
    </location>
</feature>
<dbReference type="STRING" id="1095630.A0A2J6T5W0"/>
<organism evidence="2 3">
    <name type="scientific">Hyaloscypha bicolor E</name>
    <dbReference type="NCBI Taxonomy" id="1095630"/>
    <lineage>
        <taxon>Eukaryota</taxon>
        <taxon>Fungi</taxon>
        <taxon>Dikarya</taxon>
        <taxon>Ascomycota</taxon>
        <taxon>Pezizomycotina</taxon>
        <taxon>Leotiomycetes</taxon>
        <taxon>Helotiales</taxon>
        <taxon>Hyaloscyphaceae</taxon>
        <taxon>Hyaloscypha</taxon>
        <taxon>Hyaloscypha bicolor</taxon>
    </lineage>
</organism>
<feature type="non-terminal residue" evidence="2">
    <location>
        <position position="293"/>
    </location>
</feature>
<dbReference type="Pfam" id="PF06985">
    <property type="entry name" value="HET"/>
    <property type="match status" value="1"/>
</dbReference>
<dbReference type="OrthoDB" id="674604at2759"/>
<dbReference type="InterPro" id="IPR010730">
    <property type="entry name" value="HET"/>
</dbReference>
<dbReference type="PANTHER" id="PTHR10622:SF12">
    <property type="entry name" value="HET DOMAIN-CONTAINING PROTEIN"/>
    <property type="match status" value="1"/>
</dbReference>
<dbReference type="AlphaFoldDB" id="A0A2J6T5W0"/>
<accession>A0A2J6T5W0</accession>
<dbReference type="EMBL" id="KZ613822">
    <property type="protein sequence ID" value="PMD58406.1"/>
    <property type="molecule type" value="Genomic_DNA"/>
</dbReference>
<evidence type="ECO:0000313" key="3">
    <source>
        <dbReference type="Proteomes" id="UP000235371"/>
    </source>
</evidence>
<dbReference type="RefSeq" id="XP_024735310.1">
    <property type="nucleotide sequence ID" value="XM_024872960.1"/>
</dbReference>